<protein>
    <submittedName>
        <fullName evidence="1">Uncharacterized protein</fullName>
    </submittedName>
</protein>
<evidence type="ECO:0000313" key="1">
    <source>
        <dbReference type="EMBL" id="KAG2565539.1"/>
    </source>
</evidence>
<proteinExistence type="predicted"/>
<keyword evidence="2" id="KW-1185">Reference proteome</keyword>
<evidence type="ECO:0000313" key="2">
    <source>
        <dbReference type="Proteomes" id="UP000823388"/>
    </source>
</evidence>
<dbReference type="EMBL" id="CM029050">
    <property type="protein sequence ID" value="KAG2565539.1"/>
    <property type="molecule type" value="Genomic_DNA"/>
</dbReference>
<organism evidence="1 2">
    <name type="scientific">Panicum virgatum</name>
    <name type="common">Blackwell switchgrass</name>
    <dbReference type="NCBI Taxonomy" id="38727"/>
    <lineage>
        <taxon>Eukaryota</taxon>
        <taxon>Viridiplantae</taxon>
        <taxon>Streptophyta</taxon>
        <taxon>Embryophyta</taxon>
        <taxon>Tracheophyta</taxon>
        <taxon>Spermatophyta</taxon>
        <taxon>Magnoliopsida</taxon>
        <taxon>Liliopsida</taxon>
        <taxon>Poales</taxon>
        <taxon>Poaceae</taxon>
        <taxon>PACMAD clade</taxon>
        <taxon>Panicoideae</taxon>
        <taxon>Panicodae</taxon>
        <taxon>Paniceae</taxon>
        <taxon>Panicinae</taxon>
        <taxon>Panicum</taxon>
        <taxon>Panicum sect. Hiantes</taxon>
    </lineage>
</organism>
<sequence length="190" mass="21538">GQFDIDTTSEPVIEACRDMLKSIQRQARYRLKQKYFNDVPTNAVPTKSHVTNVTDAQWKALVKFHRCTGSQSYVIQANLVRQKHAQGEEVTPLDYFKSFHCSKNGFSAPARIEQIITEPQGDQPAKTAAEAVAEVVQSRTFREVAGIRLPSKKRTRVATAIQVQKFPLDLTMRSKGGHNCSRRLLNRRPR</sequence>
<comment type="caution">
    <text evidence="1">The sequence shown here is derived from an EMBL/GenBank/DDBJ whole genome shotgun (WGS) entry which is preliminary data.</text>
</comment>
<reference evidence="1" key="1">
    <citation type="submission" date="2020-05" db="EMBL/GenBank/DDBJ databases">
        <title>WGS assembly of Panicum virgatum.</title>
        <authorList>
            <person name="Lovell J.T."/>
            <person name="Jenkins J."/>
            <person name="Shu S."/>
            <person name="Juenger T.E."/>
            <person name="Schmutz J."/>
        </authorList>
    </citation>
    <scope>NUCLEOTIDE SEQUENCE</scope>
    <source>
        <strain evidence="1">AP13</strain>
    </source>
</reference>
<accession>A0A8T0PYW9</accession>
<dbReference type="Proteomes" id="UP000823388">
    <property type="component" value="Chromosome 7N"/>
</dbReference>
<feature type="non-terminal residue" evidence="1">
    <location>
        <position position="1"/>
    </location>
</feature>
<dbReference type="AlphaFoldDB" id="A0A8T0PYW9"/>
<name>A0A8T0PYW9_PANVG</name>
<dbReference type="PANTHER" id="PTHR33063:SF16">
    <property type="entry name" value="OS02G0241300 PROTEIN"/>
    <property type="match status" value="1"/>
</dbReference>
<gene>
    <name evidence="1" type="ORF">PVAP13_7NG000217</name>
</gene>
<dbReference type="PANTHER" id="PTHR33063">
    <property type="entry name" value="OS02G0583500 PROTEIN"/>
    <property type="match status" value="1"/>
</dbReference>